<dbReference type="Gene3D" id="1.10.287.370">
    <property type="match status" value="1"/>
</dbReference>
<dbReference type="HOGENOM" id="CLU_122140_1_0_1"/>
<sequence>MNQEALQKVLIEMDNQLNKSQSELSMINLQLERINHNLKIIDTTKNKLNNIIIGDNDNNGDNNHYHYQSNEKIWQNCGKAFISTNFKTYLNQLNKDNKNYQDIKKSLIIKQDYLKTTVEKTIEGMTNIVGKK</sequence>
<dbReference type="Proteomes" id="UP000002605">
    <property type="component" value="Chromosome 1"/>
</dbReference>
<evidence type="ECO:0000313" key="2">
    <source>
        <dbReference type="EMBL" id="CAX44475.1"/>
    </source>
</evidence>
<dbReference type="AlphaFoldDB" id="B9W717"/>
<dbReference type="CGD" id="CAL0000164966">
    <property type="gene designation" value="Cd36_02150"/>
</dbReference>
<organism evidence="2 3">
    <name type="scientific">Candida dubliniensis (strain CD36 / ATCC MYA-646 / CBS 7987 / NCPF 3949 / NRRL Y-17841)</name>
    <name type="common">Yeast</name>
    <dbReference type="NCBI Taxonomy" id="573826"/>
    <lineage>
        <taxon>Eukaryota</taxon>
        <taxon>Fungi</taxon>
        <taxon>Dikarya</taxon>
        <taxon>Ascomycota</taxon>
        <taxon>Saccharomycotina</taxon>
        <taxon>Pichiomycetes</taxon>
        <taxon>Debaryomycetaceae</taxon>
        <taxon>Candida/Lodderomyces clade</taxon>
        <taxon>Candida</taxon>
    </lineage>
</organism>
<dbReference type="SUPFAM" id="SSF46579">
    <property type="entry name" value="Prefoldin"/>
    <property type="match status" value="1"/>
</dbReference>
<dbReference type="InterPro" id="IPR009053">
    <property type="entry name" value="Prefoldin"/>
</dbReference>
<evidence type="ECO:0000313" key="3">
    <source>
        <dbReference type="Proteomes" id="UP000002605"/>
    </source>
</evidence>
<name>B9W717_CANDC</name>
<dbReference type="OrthoDB" id="2015447at2759"/>
<dbReference type="RefSeq" id="XP_002416888.1">
    <property type="nucleotide sequence ID" value="XM_002416843.1"/>
</dbReference>
<keyword evidence="3" id="KW-1185">Reference proteome</keyword>
<proteinExistence type="predicted"/>
<dbReference type="KEGG" id="cdu:CD36_02150"/>
<accession>B9W717</accession>
<dbReference type="eggNOG" id="ENOG502S3UF">
    <property type="taxonomic scope" value="Eukaryota"/>
</dbReference>
<dbReference type="GeneID" id="8044423"/>
<gene>
    <name evidence="1" type="ordered locus">Cd36_02150</name>
    <name evidence="2" type="ORF">CD36_02150</name>
</gene>
<reference evidence="2 3" key="1">
    <citation type="journal article" date="2009" name="Genome Res.">
        <title>Comparative genomics of the fungal pathogens Candida dubliniensis and Candida albicans.</title>
        <authorList>
            <person name="Jackson A.P."/>
            <person name="Gamble J.A."/>
            <person name="Yeomans T."/>
            <person name="Moran G.P."/>
            <person name="Saunders D."/>
            <person name="Harris D."/>
            <person name="Aslett M."/>
            <person name="Barrell J.F."/>
            <person name="Butler G."/>
            <person name="Citiulo F."/>
            <person name="Coleman D.C."/>
            <person name="de Groot P.W.J."/>
            <person name="Goodwin T.J."/>
            <person name="Quail M.A."/>
            <person name="McQuillan J."/>
            <person name="Munro C.A."/>
            <person name="Pain A."/>
            <person name="Poulter R.T."/>
            <person name="Rajandream M.A."/>
            <person name="Renauld H."/>
            <person name="Spiering M.J."/>
            <person name="Tivey A."/>
            <person name="Gow N.A.R."/>
            <person name="Barrell B."/>
            <person name="Sullivan D.J."/>
            <person name="Berriman M."/>
        </authorList>
    </citation>
    <scope>NUCLEOTIDE SEQUENCE [LARGE SCALE GENOMIC DNA]</scope>
    <source>
        <strain evidence="3">CD36 / ATCC MYA-646 / CBS 7987 / NCPF 3949 / NRRL Y-17841</strain>
    </source>
</reference>
<dbReference type="EMBL" id="FM992688">
    <property type="protein sequence ID" value="CAX44475.1"/>
    <property type="molecule type" value="Genomic_DNA"/>
</dbReference>
<dbReference type="VEuPathDB" id="FungiDB:CD36_02150"/>
<protein>
    <submittedName>
        <fullName evidence="2">Prefoldin subunit, putative</fullName>
    </submittedName>
</protein>
<evidence type="ECO:0000313" key="1">
    <source>
        <dbReference type="CGD" id="CAL0000164966"/>
    </source>
</evidence>